<reference evidence="2 3" key="1">
    <citation type="journal article" date="2015" name="Stand. Genomic Sci.">
        <title>High quality draft genome sequence of the moderately halophilic bacterium Pontibacillus yanchengensis Y32(T) and comparison among Pontibacillus genomes.</title>
        <authorList>
            <person name="Huang J."/>
            <person name="Qiao Z.X."/>
            <person name="Tang J.W."/>
            <person name="Wang G."/>
        </authorList>
    </citation>
    <scope>NUCLEOTIDE SEQUENCE [LARGE SCALE GENOMIC DNA]</scope>
    <source>
        <strain evidence="2 3">Y32</strain>
    </source>
</reference>
<dbReference type="eggNOG" id="COG4641">
    <property type="taxonomic scope" value="Bacteria"/>
</dbReference>
<dbReference type="RefSeq" id="WP_036822325.1">
    <property type="nucleotide sequence ID" value="NZ_AVBF01000054.1"/>
</dbReference>
<dbReference type="Pfam" id="PF13524">
    <property type="entry name" value="Glyco_trans_1_2"/>
    <property type="match status" value="1"/>
</dbReference>
<dbReference type="SUPFAM" id="SSF53756">
    <property type="entry name" value="UDP-Glycosyltransferase/glycogen phosphorylase"/>
    <property type="match status" value="1"/>
</dbReference>
<evidence type="ECO:0000313" key="3">
    <source>
        <dbReference type="Proteomes" id="UP000030147"/>
    </source>
</evidence>
<gene>
    <name evidence="2" type="ORF">N782_17770</name>
</gene>
<accession>A0A0A2T747</accession>
<dbReference type="InterPro" id="IPR055259">
    <property type="entry name" value="YkvP/CgeB_Glyco_trans-like"/>
</dbReference>
<dbReference type="AlphaFoldDB" id="A0A0A2T747"/>
<proteinExistence type="predicted"/>
<name>A0A0A2T747_9BACI</name>
<dbReference type="OrthoDB" id="7019976at2"/>
<sequence>MNLQRKFKIAHFGRYGEGDTDVVKSILLSLKRLGHEVQEWDVGAHPEWLLNPEDCKGPKGPVIIRLDRVKKKLLDFGPDFIICNAGGLTFSQKSSAFLKRNNIPILGITLSDPDIFEYVLKYGKNFTWFTTNSQLAYENYKKYGFTNVLYMPFGIDFRFFKEREANKKFLSDVAIIGHGREDRYPIAKKLCESFNTKLYGKRWGTIKELQGHSMGSVRGEEWFQAAYSTKMLVNFPRTVEGYTNVKVGILEAAATGKLLFTEYFDEMENLFNYGEEIIGYSSSKDLVNKINYYLKNEEEAKQIGKRAMERCKQEHTWERRFEGLFNMIGLYQ</sequence>
<dbReference type="EMBL" id="AVBF01000054">
    <property type="protein sequence ID" value="KGP71637.1"/>
    <property type="molecule type" value="Genomic_DNA"/>
</dbReference>
<keyword evidence="3" id="KW-1185">Reference proteome</keyword>
<dbReference type="Proteomes" id="UP000030147">
    <property type="component" value="Unassembled WGS sequence"/>
</dbReference>
<protein>
    <submittedName>
        <fullName evidence="2">Spore maturation protein</fullName>
    </submittedName>
</protein>
<comment type="caution">
    <text evidence="2">The sequence shown here is derived from an EMBL/GenBank/DDBJ whole genome shotgun (WGS) entry which is preliminary data.</text>
</comment>
<evidence type="ECO:0000259" key="1">
    <source>
        <dbReference type="Pfam" id="PF13524"/>
    </source>
</evidence>
<organism evidence="2 3">
    <name type="scientific">Pontibacillus yanchengensis Y32</name>
    <dbReference type="NCBI Taxonomy" id="1385514"/>
    <lineage>
        <taxon>Bacteria</taxon>
        <taxon>Bacillati</taxon>
        <taxon>Bacillota</taxon>
        <taxon>Bacilli</taxon>
        <taxon>Bacillales</taxon>
        <taxon>Bacillaceae</taxon>
        <taxon>Pontibacillus</taxon>
    </lineage>
</organism>
<evidence type="ECO:0000313" key="2">
    <source>
        <dbReference type="EMBL" id="KGP71637.1"/>
    </source>
</evidence>
<dbReference type="Gene3D" id="3.40.50.2000">
    <property type="entry name" value="Glycogen Phosphorylase B"/>
    <property type="match status" value="1"/>
</dbReference>
<dbReference type="STRING" id="1385514.N782_17770"/>
<feature type="domain" description="Spore protein YkvP/CgeB glycosyl transferase-like" evidence="1">
    <location>
        <begin position="192"/>
        <end position="324"/>
    </location>
</feature>